<evidence type="ECO:0000259" key="5">
    <source>
        <dbReference type="PROSITE" id="PS00498"/>
    </source>
</evidence>
<dbReference type="Pfam" id="PF00264">
    <property type="entry name" value="Tyrosinase"/>
    <property type="match status" value="1"/>
</dbReference>
<evidence type="ECO:0000313" key="7">
    <source>
        <dbReference type="Proteomes" id="UP001480595"/>
    </source>
</evidence>
<dbReference type="PANTHER" id="PTHR11474:SF126">
    <property type="entry name" value="TYROSINASE-LIKE PROTEIN TYR-1-RELATED"/>
    <property type="match status" value="1"/>
</dbReference>
<dbReference type="PROSITE" id="PS00497">
    <property type="entry name" value="TYROSINASE_1"/>
    <property type="match status" value="1"/>
</dbReference>
<feature type="domain" description="Tyrosinase copper-binding" evidence="4">
    <location>
        <begin position="80"/>
        <end position="97"/>
    </location>
</feature>
<comment type="caution">
    <text evidence="6">The sequence shown here is derived from an EMBL/GenBank/DDBJ whole genome shotgun (WGS) entry which is preliminary data.</text>
</comment>
<evidence type="ECO:0000313" key="6">
    <source>
        <dbReference type="EMBL" id="KAK8058862.1"/>
    </source>
</evidence>
<keyword evidence="1" id="KW-0479">Metal-binding</keyword>
<name>A0ABR1UIX3_9PEZI</name>
<evidence type="ECO:0000256" key="3">
    <source>
        <dbReference type="SAM" id="SignalP"/>
    </source>
</evidence>
<dbReference type="GeneID" id="92093782"/>
<sequence>MLKLASLAALLLATAHSVSGACTNPSIRKPWTALTDNEKHDFLQAELCLMETPSKTRYAGSVTRWDELQALHVAQVQYIHTTGSFLPWHRYFMTVHESLLRSECAYKGVIPYWDEQADQAAAPLYASSIFSAETGFGSNKTDEQGCLVDGPFVNVTNNLLSEFTRGPPQCMMRALDQAQFDLVAQAKVDACTDASATYVDFNACISGDPHVAGHFAVGGIMLDVALSPADPLFFMHHTNLDRLWWVWQSRDLGARLTDMGGINVGVASILTEAQPKSLTADAFVPYFGDDVDNVTTLKHNLWVGDILPNVTIAEVMDLHSDVICAEYL</sequence>
<evidence type="ECO:0000256" key="1">
    <source>
        <dbReference type="ARBA" id="ARBA00022723"/>
    </source>
</evidence>
<gene>
    <name evidence="6" type="ORF">PG994_009310</name>
</gene>
<keyword evidence="7" id="KW-1185">Reference proteome</keyword>
<dbReference type="PROSITE" id="PS00498">
    <property type="entry name" value="TYROSINASE_2"/>
    <property type="match status" value="1"/>
</dbReference>
<dbReference type="Proteomes" id="UP001480595">
    <property type="component" value="Unassembled WGS sequence"/>
</dbReference>
<proteinExistence type="predicted"/>
<dbReference type="PROSITE" id="PS51257">
    <property type="entry name" value="PROKAR_LIPOPROTEIN"/>
    <property type="match status" value="1"/>
</dbReference>
<keyword evidence="2" id="KW-0186">Copper</keyword>
<organism evidence="6 7">
    <name type="scientific">Apiospora phragmitis</name>
    <dbReference type="NCBI Taxonomy" id="2905665"/>
    <lineage>
        <taxon>Eukaryota</taxon>
        <taxon>Fungi</taxon>
        <taxon>Dikarya</taxon>
        <taxon>Ascomycota</taxon>
        <taxon>Pezizomycotina</taxon>
        <taxon>Sordariomycetes</taxon>
        <taxon>Xylariomycetidae</taxon>
        <taxon>Amphisphaeriales</taxon>
        <taxon>Apiosporaceae</taxon>
        <taxon>Apiospora</taxon>
    </lineage>
</organism>
<dbReference type="InterPro" id="IPR008922">
    <property type="entry name" value="Di-copper_centre_dom_sf"/>
</dbReference>
<feature type="domain" description="Tyrosinase copper-binding" evidence="5">
    <location>
        <begin position="230"/>
        <end position="241"/>
    </location>
</feature>
<keyword evidence="3" id="KW-0732">Signal</keyword>
<reference evidence="6 7" key="1">
    <citation type="submission" date="2023-01" db="EMBL/GenBank/DDBJ databases">
        <title>Analysis of 21 Apiospora genomes using comparative genomics revels a genus with tremendous synthesis potential of carbohydrate active enzymes and secondary metabolites.</title>
        <authorList>
            <person name="Sorensen T."/>
        </authorList>
    </citation>
    <scope>NUCLEOTIDE SEQUENCE [LARGE SCALE GENOMIC DNA]</scope>
    <source>
        <strain evidence="6 7">CBS 135458</strain>
    </source>
</reference>
<dbReference type="InterPro" id="IPR050316">
    <property type="entry name" value="Tyrosinase/Hemocyanin"/>
</dbReference>
<dbReference type="RefSeq" id="XP_066714308.1">
    <property type="nucleotide sequence ID" value="XM_066860719.1"/>
</dbReference>
<dbReference type="PRINTS" id="PR00092">
    <property type="entry name" value="TYROSINASE"/>
</dbReference>
<dbReference type="SUPFAM" id="SSF48056">
    <property type="entry name" value="Di-copper centre-containing domain"/>
    <property type="match status" value="1"/>
</dbReference>
<feature type="signal peptide" evidence="3">
    <location>
        <begin position="1"/>
        <end position="20"/>
    </location>
</feature>
<dbReference type="InterPro" id="IPR002227">
    <property type="entry name" value="Tyrosinase_Cu-bd"/>
</dbReference>
<dbReference type="EMBL" id="JAQQWL010000009">
    <property type="protein sequence ID" value="KAK8058862.1"/>
    <property type="molecule type" value="Genomic_DNA"/>
</dbReference>
<protein>
    <submittedName>
        <fullName evidence="6">Amino acid transporter</fullName>
    </submittedName>
</protein>
<evidence type="ECO:0000256" key="2">
    <source>
        <dbReference type="ARBA" id="ARBA00023008"/>
    </source>
</evidence>
<dbReference type="PANTHER" id="PTHR11474">
    <property type="entry name" value="TYROSINASE FAMILY MEMBER"/>
    <property type="match status" value="1"/>
</dbReference>
<dbReference type="Gene3D" id="1.10.1280.10">
    <property type="entry name" value="Di-copper center containing domain from catechol oxidase"/>
    <property type="match status" value="1"/>
</dbReference>
<evidence type="ECO:0000259" key="4">
    <source>
        <dbReference type="PROSITE" id="PS00497"/>
    </source>
</evidence>
<accession>A0ABR1UIX3</accession>
<feature type="chain" id="PRO_5047128402" evidence="3">
    <location>
        <begin position="21"/>
        <end position="328"/>
    </location>
</feature>